<organism evidence="9 10">
    <name type="scientific">Lophiotrema nucula</name>
    <dbReference type="NCBI Taxonomy" id="690887"/>
    <lineage>
        <taxon>Eukaryota</taxon>
        <taxon>Fungi</taxon>
        <taxon>Dikarya</taxon>
        <taxon>Ascomycota</taxon>
        <taxon>Pezizomycotina</taxon>
        <taxon>Dothideomycetes</taxon>
        <taxon>Pleosporomycetidae</taxon>
        <taxon>Pleosporales</taxon>
        <taxon>Lophiotremataceae</taxon>
        <taxon>Lophiotrema</taxon>
    </lineage>
</organism>
<dbReference type="Pfam" id="PF00067">
    <property type="entry name" value="p450"/>
    <property type="match status" value="1"/>
</dbReference>
<dbReference type="PANTHER" id="PTHR24305">
    <property type="entry name" value="CYTOCHROME P450"/>
    <property type="match status" value="1"/>
</dbReference>
<evidence type="ECO:0000256" key="3">
    <source>
        <dbReference type="ARBA" id="ARBA00022617"/>
    </source>
</evidence>
<dbReference type="InterPro" id="IPR036396">
    <property type="entry name" value="Cyt_P450_sf"/>
</dbReference>
<evidence type="ECO:0000256" key="2">
    <source>
        <dbReference type="ARBA" id="ARBA00010617"/>
    </source>
</evidence>
<dbReference type="PRINTS" id="PR00385">
    <property type="entry name" value="P450"/>
</dbReference>
<protein>
    <submittedName>
        <fullName evidence="9">Cytochrome P450</fullName>
    </submittedName>
</protein>
<evidence type="ECO:0000256" key="8">
    <source>
        <dbReference type="SAM" id="Phobius"/>
    </source>
</evidence>
<evidence type="ECO:0000256" key="4">
    <source>
        <dbReference type="ARBA" id="ARBA00022723"/>
    </source>
</evidence>
<keyword evidence="5 6" id="KW-0408">Iron</keyword>
<dbReference type="Gene3D" id="1.10.630.10">
    <property type="entry name" value="Cytochrome P450"/>
    <property type="match status" value="1"/>
</dbReference>
<dbReference type="InterPro" id="IPR001128">
    <property type="entry name" value="Cyt_P450"/>
</dbReference>
<feature type="transmembrane region" description="Helical" evidence="8">
    <location>
        <begin position="12"/>
        <end position="35"/>
    </location>
</feature>
<dbReference type="InterPro" id="IPR002401">
    <property type="entry name" value="Cyt_P450_E_grp-I"/>
</dbReference>
<dbReference type="GO" id="GO:0004497">
    <property type="term" value="F:monooxygenase activity"/>
    <property type="evidence" value="ECO:0007669"/>
    <property type="project" value="UniProtKB-KW"/>
</dbReference>
<comment type="cofactor">
    <cofactor evidence="1 6">
        <name>heme</name>
        <dbReference type="ChEBI" id="CHEBI:30413"/>
    </cofactor>
</comment>
<evidence type="ECO:0000256" key="6">
    <source>
        <dbReference type="PIRSR" id="PIRSR602401-1"/>
    </source>
</evidence>
<keyword evidence="7" id="KW-0560">Oxidoreductase</keyword>
<keyword evidence="7" id="KW-0503">Monooxygenase</keyword>
<feature type="binding site" description="axial binding residue" evidence="6">
    <location>
        <position position="447"/>
    </location>
    <ligand>
        <name>heme</name>
        <dbReference type="ChEBI" id="CHEBI:30413"/>
    </ligand>
    <ligandPart>
        <name>Fe</name>
        <dbReference type="ChEBI" id="CHEBI:18248"/>
    </ligandPart>
</feature>
<keyword evidence="10" id="KW-1185">Reference proteome</keyword>
<comment type="similarity">
    <text evidence="2 7">Belongs to the cytochrome P450 family.</text>
</comment>
<evidence type="ECO:0000256" key="5">
    <source>
        <dbReference type="ARBA" id="ARBA00023004"/>
    </source>
</evidence>
<dbReference type="SUPFAM" id="SSF48264">
    <property type="entry name" value="Cytochrome P450"/>
    <property type="match status" value="1"/>
</dbReference>
<dbReference type="EMBL" id="ML977310">
    <property type="protein sequence ID" value="KAF2122565.1"/>
    <property type="molecule type" value="Genomic_DNA"/>
</dbReference>
<gene>
    <name evidence="9" type="ORF">BDV96DRAFT_560997</name>
</gene>
<keyword evidence="8" id="KW-1133">Transmembrane helix</keyword>
<dbReference type="InterPro" id="IPR017972">
    <property type="entry name" value="Cyt_P450_CS"/>
</dbReference>
<evidence type="ECO:0000313" key="10">
    <source>
        <dbReference type="Proteomes" id="UP000799770"/>
    </source>
</evidence>
<dbReference type="GO" id="GO:0005506">
    <property type="term" value="F:iron ion binding"/>
    <property type="evidence" value="ECO:0007669"/>
    <property type="project" value="InterPro"/>
</dbReference>
<evidence type="ECO:0000256" key="1">
    <source>
        <dbReference type="ARBA" id="ARBA00001971"/>
    </source>
</evidence>
<proteinExistence type="inferred from homology"/>
<dbReference type="OrthoDB" id="1470350at2759"/>
<sequence length="510" mass="56932">MALFGDNSDNVAFKVALTLCACSLYPVAYALYNIYFHPLATFPGPKLWIATRFTYVLSVWSGWVHRDVHDLHRRYGEIVRIAPDEISFARADAWQDIYSNAPGRPAFPKSKLWHGAAPGRPLSVLNALDSRVHARFRKAMDPAFTEKAVRLQEPIIQHHVALFITRLNELASNDSSGAVVDIVRWFSFVAFDLVGDLGFGESFGCLEQSELHPWVSMIFSSLRAATYRASLRYYPSLSWLFGLTIPKTVMQNQLKHWQQSKDKIDRRLDRREERSDLISTIKRDGEGVKGLTLPELYATASVLIVAGSETTTSVLSGITNHLVKSRDALAKVSYEVRSTFTHESEMTLAALAQLSYLGAVIQEGLRLCNPTPVGAPRVVPTEGGSVAGHWLPAGTFVNVHPLSLSRSPGLFQNPESFLPDRWIKGNSPHTADQLNAVQAFGVGPRSCIGRPLALAELRLILARLVWRFDLKKAETAAGALEWDQQRTFSVVERLPFEIRLQMRDDALNCH</sequence>
<accession>A0A6A5ZU16</accession>
<dbReference type="PROSITE" id="PS00086">
    <property type="entry name" value="CYTOCHROME_P450"/>
    <property type="match status" value="1"/>
</dbReference>
<keyword evidence="8" id="KW-0472">Membrane</keyword>
<keyword evidence="3 6" id="KW-0349">Heme</keyword>
<evidence type="ECO:0000256" key="7">
    <source>
        <dbReference type="RuleBase" id="RU000461"/>
    </source>
</evidence>
<dbReference type="AlphaFoldDB" id="A0A6A5ZU16"/>
<keyword evidence="4 6" id="KW-0479">Metal-binding</keyword>
<dbReference type="InterPro" id="IPR050121">
    <property type="entry name" value="Cytochrome_P450_monoxygenase"/>
</dbReference>
<dbReference type="PANTHER" id="PTHR24305:SF210">
    <property type="entry name" value="CYTOCHROME P450 MONOOXYGENASE ASQL-RELATED"/>
    <property type="match status" value="1"/>
</dbReference>
<dbReference type="PRINTS" id="PR00463">
    <property type="entry name" value="EP450I"/>
</dbReference>
<dbReference type="CDD" id="cd11058">
    <property type="entry name" value="CYP60B-like"/>
    <property type="match status" value="1"/>
</dbReference>
<evidence type="ECO:0000313" key="9">
    <source>
        <dbReference type="EMBL" id="KAF2122565.1"/>
    </source>
</evidence>
<dbReference type="GO" id="GO:0020037">
    <property type="term" value="F:heme binding"/>
    <property type="evidence" value="ECO:0007669"/>
    <property type="project" value="InterPro"/>
</dbReference>
<dbReference type="GO" id="GO:0016705">
    <property type="term" value="F:oxidoreductase activity, acting on paired donors, with incorporation or reduction of molecular oxygen"/>
    <property type="evidence" value="ECO:0007669"/>
    <property type="project" value="InterPro"/>
</dbReference>
<reference evidence="9" key="1">
    <citation type="journal article" date="2020" name="Stud. Mycol.">
        <title>101 Dothideomycetes genomes: a test case for predicting lifestyles and emergence of pathogens.</title>
        <authorList>
            <person name="Haridas S."/>
            <person name="Albert R."/>
            <person name="Binder M."/>
            <person name="Bloem J."/>
            <person name="Labutti K."/>
            <person name="Salamov A."/>
            <person name="Andreopoulos B."/>
            <person name="Baker S."/>
            <person name="Barry K."/>
            <person name="Bills G."/>
            <person name="Bluhm B."/>
            <person name="Cannon C."/>
            <person name="Castanera R."/>
            <person name="Culley D."/>
            <person name="Daum C."/>
            <person name="Ezra D."/>
            <person name="Gonzalez J."/>
            <person name="Henrissat B."/>
            <person name="Kuo A."/>
            <person name="Liang C."/>
            <person name="Lipzen A."/>
            <person name="Lutzoni F."/>
            <person name="Magnuson J."/>
            <person name="Mondo S."/>
            <person name="Nolan M."/>
            <person name="Ohm R."/>
            <person name="Pangilinan J."/>
            <person name="Park H.-J."/>
            <person name="Ramirez L."/>
            <person name="Alfaro M."/>
            <person name="Sun H."/>
            <person name="Tritt A."/>
            <person name="Yoshinaga Y."/>
            <person name="Zwiers L.-H."/>
            <person name="Turgeon B."/>
            <person name="Goodwin S."/>
            <person name="Spatafora J."/>
            <person name="Crous P."/>
            <person name="Grigoriev I."/>
        </authorList>
    </citation>
    <scope>NUCLEOTIDE SEQUENCE</scope>
    <source>
        <strain evidence="9">CBS 627.86</strain>
    </source>
</reference>
<dbReference type="Proteomes" id="UP000799770">
    <property type="component" value="Unassembled WGS sequence"/>
</dbReference>
<name>A0A6A5ZU16_9PLEO</name>
<keyword evidence="8" id="KW-0812">Transmembrane</keyword>